<evidence type="ECO:0008006" key="4">
    <source>
        <dbReference type="Google" id="ProtNLM"/>
    </source>
</evidence>
<feature type="compositionally biased region" description="Low complexity" evidence="1">
    <location>
        <begin position="348"/>
        <end position="361"/>
    </location>
</feature>
<organism evidence="2 3">
    <name type="scientific">Ephemerocybe angulata</name>
    <dbReference type="NCBI Taxonomy" id="980116"/>
    <lineage>
        <taxon>Eukaryota</taxon>
        <taxon>Fungi</taxon>
        <taxon>Dikarya</taxon>
        <taxon>Basidiomycota</taxon>
        <taxon>Agaricomycotina</taxon>
        <taxon>Agaricomycetes</taxon>
        <taxon>Agaricomycetidae</taxon>
        <taxon>Agaricales</taxon>
        <taxon>Agaricineae</taxon>
        <taxon>Psathyrellaceae</taxon>
        <taxon>Ephemerocybe</taxon>
    </lineage>
</organism>
<evidence type="ECO:0000313" key="3">
    <source>
        <dbReference type="Proteomes" id="UP000541558"/>
    </source>
</evidence>
<comment type="caution">
    <text evidence="2">The sequence shown here is derived from an EMBL/GenBank/DDBJ whole genome shotgun (WGS) entry which is preliminary data.</text>
</comment>
<gene>
    <name evidence="2" type="ORF">D9611_014008</name>
</gene>
<dbReference type="Proteomes" id="UP000541558">
    <property type="component" value="Unassembled WGS sequence"/>
</dbReference>
<keyword evidence="3" id="KW-1185">Reference proteome</keyword>
<protein>
    <recommendedName>
        <fullName evidence="4">F-box domain-containing protein</fullName>
    </recommendedName>
</protein>
<evidence type="ECO:0000256" key="1">
    <source>
        <dbReference type="SAM" id="MobiDB-lite"/>
    </source>
</evidence>
<dbReference type="EMBL" id="JAACJK010000236">
    <property type="protein sequence ID" value="KAF5309342.1"/>
    <property type="molecule type" value="Genomic_DNA"/>
</dbReference>
<reference evidence="2 3" key="1">
    <citation type="journal article" date="2020" name="ISME J.">
        <title>Uncovering the hidden diversity of litter-decomposition mechanisms in mushroom-forming fungi.</title>
        <authorList>
            <person name="Floudas D."/>
            <person name="Bentzer J."/>
            <person name="Ahren D."/>
            <person name="Johansson T."/>
            <person name="Persson P."/>
            <person name="Tunlid A."/>
        </authorList>
    </citation>
    <scope>NUCLEOTIDE SEQUENCE [LARGE SCALE GENOMIC DNA]</scope>
    <source>
        <strain evidence="2 3">CBS 175.51</strain>
    </source>
</reference>
<name>A0A8H5ER25_9AGAR</name>
<accession>A0A8H5ER25</accession>
<dbReference type="AlphaFoldDB" id="A0A8H5ER25"/>
<sequence>MSFSVPAGLLCQSRGIHSLPVELLTRIFALGAGFDYLYEESPFLLKPNQDCYSPPPSFQLLVSHVCHRWRQVALRTPSLWTTVHLREPVHLARARAYLDRCSTSAAYLLDILVDTVAPEEHIPGVTLCLEEIVEVFDLIIPHVQHWRSFHLKVRSNECKLQARRYLSTCGPAPSLETLQLYHFEDYSTSQDLWIATYRPPVVVFNNSVPKLRNVSLIGVNLPWLKSPYLMNLQKLELALHPDNIRPPYDSWDRMLRLSPQLQSLYLHYSGPRLESGEPSSAWTPTKEKIALDMLSDLRFTDLDPDYLCGVVERLYLPSARRMSWDLPEQDFTPFIELLTRKTERHPSEASGSSGEVSSTAAPTKRRSKIAISSLLSGSDPEVLDESDGVLVRLPRPDVLFEGPLPHLGRLETLAIAALECSLLSWQTLLQSMDGLKRLEVDFRRVRPESWKVFAGAVEVDSRGALRLGSSRLLLPRLQTFKVAGVSGVEAQREMIRRAKTAGGEGGLGHWIIRWSPGMKGEDTVLDELVQHGYTLKEDGKSDVSSFAMVKVETYFEDDEEELDEEPEPDGSQDEDSSGSP</sequence>
<feature type="region of interest" description="Disordered" evidence="1">
    <location>
        <begin position="555"/>
        <end position="580"/>
    </location>
</feature>
<evidence type="ECO:0000313" key="2">
    <source>
        <dbReference type="EMBL" id="KAF5309342.1"/>
    </source>
</evidence>
<dbReference type="OrthoDB" id="3352270at2759"/>
<proteinExistence type="predicted"/>
<dbReference type="Gene3D" id="1.20.1280.50">
    <property type="match status" value="1"/>
</dbReference>
<feature type="region of interest" description="Disordered" evidence="1">
    <location>
        <begin position="342"/>
        <end position="364"/>
    </location>
</feature>